<keyword evidence="5" id="KW-1185">Reference proteome</keyword>
<feature type="coiled-coil region" evidence="1">
    <location>
        <begin position="67"/>
        <end position="94"/>
    </location>
</feature>
<keyword evidence="1" id="KW-0175">Coiled coil</keyword>
<accession>A0A1H2NUH7</accession>
<evidence type="ECO:0000256" key="2">
    <source>
        <dbReference type="SAM" id="Phobius"/>
    </source>
</evidence>
<evidence type="ECO:0000313" key="4">
    <source>
        <dbReference type="EMBL" id="TDB65000.1"/>
    </source>
</evidence>
<evidence type="ECO:0000256" key="1">
    <source>
        <dbReference type="SAM" id="Coils"/>
    </source>
</evidence>
<reference evidence="5" key="1">
    <citation type="journal article" date="2019" name="bioRxiv">
        <title>Bacterially produced spermidine induces plant systemic susceptibility to pathogens.</title>
        <authorList>
            <person name="Melnyk R.A."/>
            <person name="Beskrovnaya P.A."/>
            <person name="Liu Z."/>
            <person name="Song Y."/>
            <person name="Haney C.H."/>
        </authorList>
    </citation>
    <scope>NUCLEOTIDE SEQUENCE [LARGE SCALE GENOMIC DNA]</scope>
    <source>
        <strain evidence="5">Dha-51</strain>
    </source>
</reference>
<keyword evidence="2" id="KW-1133">Transmembrane helix</keyword>
<gene>
    <name evidence="4" type="ORF">EIY72_11335</name>
</gene>
<keyword evidence="3" id="KW-0732">Signal</keyword>
<dbReference type="AlphaFoldDB" id="A0A1H2NUH7"/>
<organism evidence="4 5">
    <name type="scientific">Pseudomonas vancouverensis</name>
    <dbReference type="NCBI Taxonomy" id="95300"/>
    <lineage>
        <taxon>Bacteria</taxon>
        <taxon>Pseudomonadati</taxon>
        <taxon>Pseudomonadota</taxon>
        <taxon>Gammaproteobacteria</taxon>
        <taxon>Pseudomonadales</taxon>
        <taxon>Pseudomonadaceae</taxon>
        <taxon>Pseudomonas</taxon>
    </lineage>
</organism>
<feature type="signal peptide" evidence="3">
    <location>
        <begin position="1"/>
        <end position="19"/>
    </location>
</feature>
<dbReference type="EMBL" id="RRZK01000009">
    <property type="protein sequence ID" value="TDB65000.1"/>
    <property type="molecule type" value="Genomic_DNA"/>
</dbReference>
<dbReference type="Proteomes" id="UP000295254">
    <property type="component" value="Unassembled WGS sequence"/>
</dbReference>
<evidence type="ECO:0000256" key="3">
    <source>
        <dbReference type="SAM" id="SignalP"/>
    </source>
</evidence>
<dbReference type="OrthoDB" id="9098935at2"/>
<proteinExistence type="predicted"/>
<name>A0A1H2NUH7_PSEVA</name>
<dbReference type="RefSeq" id="WP_093223536.1">
    <property type="nucleotide sequence ID" value="NZ_LT629803.1"/>
</dbReference>
<comment type="caution">
    <text evidence="4">The sequence shown here is derived from an EMBL/GenBank/DDBJ whole genome shotgun (WGS) entry which is preliminary data.</text>
</comment>
<feature type="transmembrane region" description="Helical" evidence="2">
    <location>
        <begin position="118"/>
        <end position="138"/>
    </location>
</feature>
<keyword evidence="2" id="KW-0812">Transmembrane</keyword>
<protein>
    <submittedName>
        <fullName evidence="4">Uncharacterized protein</fullName>
    </submittedName>
</protein>
<evidence type="ECO:0000313" key="5">
    <source>
        <dbReference type="Proteomes" id="UP000295254"/>
    </source>
</evidence>
<keyword evidence="2" id="KW-0472">Membrane</keyword>
<feature type="chain" id="PRO_5044372100" evidence="3">
    <location>
        <begin position="20"/>
        <end position="198"/>
    </location>
</feature>
<feature type="transmembrane region" description="Helical" evidence="2">
    <location>
        <begin position="150"/>
        <end position="170"/>
    </location>
</feature>
<dbReference type="STRING" id="95300.SAMN05216558_2956"/>
<sequence length="198" mass="21433">MAPIIAALVSAGLRLVANAALVKGNAFIEEKSGVKLDDSQTKLSPDDVQKLQKFQMDYEEDLLKIQLENNKIGLEESKLELERYKAQLADIADARANMSNILTNPNVPWYAKAIQPGLAVAVVLVTFVLFAYFVSIVGDTNPPDQAKKEVLIYILGVLSAALTQVLGFYFGSSQGSAAKSAQISQALQSQVSKDDQKS</sequence>